<name>A0A8J6E1U1_9EUKA</name>
<feature type="region of interest" description="Disordered" evidence="2">
    <location>
        <begin position="1967"/>
        <end position="1993"/>
    </location>
</feature>
<evidence type="ECO:0000313" key="4">
    <source>
        <dbReference type="Proteomes" id="UP000717585"/>
    </source>
</evidence>
<dbReference type="EMBL" id="JAHDYR010000005">
    <property type="protein sequence ID" value="KAG9396789.1"/>
    <property type="molecule type" value="Genomic_DNA"/>
</dbReference>
<protein>
    <submittedName>
        <fullName evidence="3">Chromosome segregation protein</fullName>
    </submittedName>
</protein>
<evidence type="ECO:0000256" key="2">
    <source>
        <dbReference type="SAM" id="MobiDB-lite"/>
    </source>
</evidence>
<reference evidence="3" key="1">
    <citation type="submission" date="2021-05" db="EMBL/GenBank/DDBJ databases">
        <title>A free-living protist that lacks canonical eukaryotic 1 DNA replication and segregation systems.</title>
        <authorList>
            <person name="Salas-Leiva D.E."/>
            <person name="Tromer E.C."/>
            <person name="Curtis B.A."/>
            <person name="Jerlstrom-Hultqvist J."/>
            <person name="Kolisko M."/>
            <person name="Yi Z."/>
            <person name="Salas-Leiva J.S."/>
            <person name="Gallot-Lavallee L."/>
            <person name="Kops G.J.P.L."/>
            <person name="Archibald J.M."/>
            <person name="Simpson A.G.B."/>
            <person name="Roger A.J."/>
        </authorList>
    </citation>
    <scope>NUCLEOTIDE SEQUENCE</scope>
    <source>
        <strain evidence="3">BICM</strain>
    </source>
</reference>
<keyword evidence="4" id="KW-1185">Reference proteome</keyword>
<feature type="coiled-coil region" evidence="1">
    <location>
        <begin position="997"/>
        <end position="1050"/>
    </location>
</feature>
<dbReference type="Proteomes" id="UP000717585">
    <property type="component" value="Unassembled WGS sequence"/>
</dbReference>
<organism evidence="3 4">
    <name type="scientific">Carpediemonas membranifera</name>
    <dbReference type="NCBI Taxonomy" id="201153"/>
    <lineage>
        <taxon>Eukaryota</taxon>
        <taxon>Metamonada</taxon>
        <taxon>Carpediemonas-like organisms</taxon>
        <taxon>Carpediemonas</taxon>
    </lineage>
</organism>
<evidence type="ECO:0000256" key="1">
    <source>
        <dbReference type="SAM" id="Coils"/>
    </source>
</evidence>
<feature type="coiled-coil region" evidence="1">
    <location>
        <begin position="773"/>
        <end position="883"/>
    </location>
</feature>
<feature type="coiled-coil region" evidence="1">
    <location>
        <begin position="1459"/>
        <end position="1526"/>
    </location>
</feature>
<keyword evidence="1" id="KW-0175">Coiled coil</keyword>
<gene>
    <name evidence="3" type="ORF">J8273_1832</name>
</gene>
<accession>A0A8J6E1U1</accession>
<evidence type="ECO:0000313" key="3">
    <source>
        <dbReference type="EMBL" id="KAG9396789.1"/>
    </source>
</evidence>
<comment type="caution">
    <text evidence="3">The sequence shown here is derived from an EMBL/GenBank/DDBJ whole genome shotgun (WGS) entry which is preliminary data.</text>
</comment>
<proteinExistence type="predicted"/>
<sequence>MNDAKAKLEALSGTVELSLLSKRVEDLEAKLDVSSILKEAISTEVMQKFESKIDSVRSILLERIDQMNSVISSAKQAAIDAAKPSSEASLNAMSAVKQAQENITDFETKIEDLTKKIHDGEEFYSQMVDSIKAQTSKLVTSTAEALKASINALNTRILEEGVTRLAAHDRLELNVETQAEKDTQLETRIESVSAQFEQLMSHIRDTEANTAKEVEKLAAQLGEGLAGFKDTADGMIADAVVEARTMLENSQQETSNDLATSLNSAVADIHPRIAQLREYVDQANDSMTEDLAAVQMKVEKVGTALDQGLAVTRTAIAERLRAMIDEHANAAEARNQGLEELIAGVREAMEEGVKTTTDRIGEVDGAVSTLRGDVTRTIKDLEASTAAETSAVRDSVQKHKAAVTEETTAIRTVMAAQSEATTDRMAKLEQATADRLAAFDSQIAQIRAESAAGLKAVNSVLQTAQAEVESATAETAASVAHHVAALNKKYDLLSDDVRRRVDEVHADLQGTCDEINAKLSALEGTHGADIEMQRRALEDLDGRTASSLADAKDAIEASIAETRAQTAAADAELRRLLSAQSRVQTESLDKAKESFATALGDSVDNSHGNLVAAEARVIERIHTQAAGAANGMRSLGIRIDKVANSLAEHSSATTVRLGDLDTHLDIVDRKLASWINAAPGRTSALGRDIEGRTRMALRTWTDKIDQTAAELKNEYTAHAKDVDERFGQVSELHANVKADVVAVRAELAAAEHRAAAHADERMTNAVSRADSVQDSLAERLTAASKEAEEARHALSETLRDSIAAAMNQQAEDLAAVREEAAKAGKEDEARDAALSARIDEVNAALARQAEEDEARDAEIVESLENKARELETATADLESKTTAALESFRLETAHSAAEQAEKTHAMINTVTSAVATTDAALQTQKAETEALRETLQALEQSTRVLVDEVVSSSVASATSAARQDSADLNNRIDVLTLKLGAVGQSLAQETVDRTEEFNAQQKKVEALIQGLEETQAEQQRVHTEAVEAIREQATVEMARVDDELAAVNNAVTRENTELKAAVDLAIETATARDEERYANALRAVEGLSTMLDEHSIAVTKQVDATSARITAHEEATTKAIEGVREYARAEASTVQSHVDTVAKAVAQAKDTIAQVDEKHGKLSEERAAEAVKQAAQHTDEAAKTLEAALKDTRGDITLELADAERKVVLLGDDLTAALEAEAKARAEAVAAVCADAAAAKDAADVFATSVKDEFAAVREEAATARETKAAESVKRDADLQEAINTNATSIAKVSETLNCAVTEAAGRDERIQAIVAEQTAAKGLIDAVAATADAAVVSANKSIAGLDAIPVAAAATEAKLMAELESVRADVDASLKDERAHTAARFALTKEEAARADKEVRDTLQIKTMSLSVNLEHAITEAEAGLQAQVETLAAKHEAYVATADDRCGAIEQTAAALAETVAENTREAERQRVELKEETHAHVEASKAVVMAAVEDKAASLNSQVEALEETIKAESNTMAALSKRVSSHTRATDDAIDAFQKQAGASITSISQTLTRATESLESDLAAVNEKMTANVEVKFNSAVSAISQAEERVTMLCETLQRASLTQLDGVRVDLAERLAIAEKAATNADHIAKETHASVKAFKASISASLEHTEKSVSAHQKRSEGQLEALSAELKTEFTELIARERESRSAASAGLTEEIKALGTRVSQHIRHIEGTAAASFDRLRGEIRAEAESRRADDAAADRKFSDRLAENQASFKAKLARVADSVASVRGLVGTTDESVLRKIRELETAVSNEVVTRQKITAAITADKTQLTKAMQVLDRDRQKATLENIAALKNELAAANSGVMERMDAIEARFADWQTFARTRDEDLAAHVKRSQDSSRESIAKVDSTVSRVVATSDSLNTKLLQLEEDLTTTKATFMRQIDTILKRADQAISVADSVSHEGRVLSATVETKLLDLGQPPRPQSKRPAMLSTPGMSRSGSKDVILSRVRADDDASSRASTPIAAAEKSVLYDEWYKPVANDPIDERVQQVLRDLNMPYRIHFPRMGSGVYFAGKRLQVMVGHDGTLYCTPLTGNTKGEPTKLATYLQGWIKERAVREGNRA</sequence>